<dbReference type="Pfam" id="PF15586">
    <property type="entry name" value="Imm8"/>
    <property type="match status" value="1"/>
</dbReference>
<dbReference type="Proteomes" id="UP000826513">
    <property type="component" value="Chromosome 1"/>
</dbReference>
<dbReference type="KEGG" id="alf:CFBP5473_11175"/>
<dbReference type="Proteomes" id="UP000298545">
    <property type="component" value="Chromosome circular"/>
</dbReference>
<name>A0A4D7E1P7_9HYPH</name>
<protein>
    <submittedName>
        <fullName evidence="1">Uncharacterized protein</fullName>
    </submittedName>
</protein>
<dbReference type="EMBL" id="CP072167">
    <property type="protein sequence ID" value="QYA06129.1"/>
    <property type="molecule type" value="Genomic_DNA"/>
</dbReference>
<gene>
    <name evidence="1" type="ORF">CFBP5473_11175</name>
    <name evidence="2" type="ORF">J5285_08550</name>
</gene>
<evidence type="ECO:0000313" key="2">
    <source>
        <dbReference type="EMBL" id="QYA06129.1"/>
    </source>
</evidence>
<proteinExistence type="predicted"/>
<dbReference type="EMBL" id="CP039691">
    <property type="protein sequence ID" value="QCI98410.1"/>
    <property type="molecule type" value="Genomic_DNA"/>
</dbReference>
<organism evidence="1 3">
    <name type="scientific">Agrobacterium larrymoorei</name>
    <dbReference type="NCBI Taxonomy" id="160699"/>
    <lineage>
        <taxon>Bacteria</taxon>
        <taxon>Pseudomonadati</taxon>
        <taxon>Pseudomonadota</taxon>
        <taxon>Alphaproteobacteria</taxon>
        <taxon>Hyphomicrobiales</taxon>
        <taxon>Rhizobiaceae</taxon>
        <taxon>Rhizobium/Agrobacterium group</taxon>
        <taxon>Agrobacterium</taxon>
    </lineage>
</organism>
<keyword evidence="4" id="KW-1185">Reference proteome</keyword>
<reference evidence="2 4" key="2">
    <citation type="submission" date="2021-03" db="EMBL/GenBank/DDBJ databases">
        <title>Rapid diversification of plasmids in a genus of pathogenic and nitrogen fixing bacteria.</title>
        <authorList>
            <person name="Weisberg A.J."/>
            <person name="Miller M."/>
            <person name="Ream W."/>
            <person name="Grunwald N.J."/>
            <person name="Chang J.H."/>
        </authorList>
    </citation>
    <scope>NUCLEOTIDE SEQUENCE [LARGE SCALE GENOMIC DNA]</scope>
    <source>
        <strain evidence="2 4">AF3.44</strain>
    </source>
</reference>
<dbReference type="AlphaFoldDB" id="A0A4D7E1P7"/>
<dbReference type="OrthoDB" id="5521406at2"/>
<evidence type="ECO:0000313" key="4">
    <source>
        <dbReference type="Proteomes" id="UP000826513"/>
    </source>
</evidence>
<dbReference type="InterPro" id="IPR028964">
    <property type="entry name" value="Imm8"/>
</dbReference>
<evidence type="ECO:0000313" key="3">
    <source>
        <dbReference type="Proteomes" id="UP000298545"/>
    </source>
</evidence>
<dbReference type="RefSeq" id="WP_051441283.1">
    <property type="nucleotide sequence ID" value="NZ_CP039691.1"/>
</dbReference>
<reference evidence="1 3" key="1">
    <citation type="submission" date="2019-04" db="EMBL/GenBank/DDBJ databases">
        <title>Complete genome sequence of Agrobacterium larrymoorei CFBP5473.</title>
        <authorList>
            <person name="Haryono M."/>
            <person name="Chou L."/>
            <person name="Lin Y.-C."/>
            <person name="Lai E.-M."/>
            <person name="Kuo C.-H."/>
        </authorList>
    </citation>
    <scope>NUCLEOTIDE SEQUENCE [LARGE SCALE GENOMIC DNA]</scope>
    <source>
        <strain evidence="1 3">CFBP5473</strain>
    </source>
</reference>
<accession>A0A4D7E1P7</accession>
<evidence type="ECO:0000313" key="1">
    <source>
        <dbReference type="EMBL" id="QCI98410.1"/>
    </source>
</evidence>
<sequence length="131" mass="15165">MKAELKKFNMLGRDGEWFIPDNTEYFGALLDLVIGPPDSKGGDNFSAVVCTPLWFADNVLNPKPGHETHERHSHPLFGRHYLFVQSYDERAIRDVVEYFIASQTADNWDRLATLLSRELAWEFEDYVDVKD</sequence>